<feature type="region of interest" description="Disordered" evidence="1">
    <location>
        <begin position="360"/>
        <end position="391"/>
    </location>
</feature>
<sequence>MVNRDRRDSAQLLRAAALGDSNVLLPASWGPAGPLQPSGFGRFIDFSCMSYLPCYPLSELHLARNAFVMHWYNAIHRDPWVRVIHDWHYRFPPSIRVLNCAEYPFASEDDVYRMPALPKCGPNDPSASKRRSILHQNARFSQDCKSLTESVLSDPVRQTVTVKSSVGPPIYICDNCSFESEKRPDAEKHLKEAAHSSCSHYASVTNQHAGSTESEEQSTIVLCQARVIYNASVPGLAWFSEHTAIVCPSCSAIFPDKLMCAYHHQSQHPGHNAKFSYGSVLKFCNFDVILPPTCTNCKQKFSDLNTFVKHWTTSSSTCPSPFSLISSDRAGSRPDQIVQVYCHSCRAYFDRLTSTADGAPHVIPTGTKRKRQATPYDGPSQNNSDSSHSLDPSGLSGFARFCVNHASLHLTGWGGQSDVCKLSIRFVEADKNNAQTLPAYLSDSDQDLLLFSIHECKRMLTYLDHLRTGHRGLHRRAKDELKRLLSLAETYST</sequence>
<dbReference type="EMBL" id="DF143306">
    <property type="protein sequence ID" value="GAA52514.1"/>
    <property type="molecule type" value="Genomic_DNA"/>
</dbReference>
<evidence type="ECO:0000256" key="1">
    <source>
        <dbReference type="SAM" id="MobiDB-lite"/>
    </source>
</evidence>
<name>G7YHT1_CLOSI</name>
<proteinExistence type="predicted"/>
<organism evidence="3 4">
    <name type="scientific">Clonorchis sinensis</name>
    <name type="common">Chinese liver fluke</name>
    <dbReference type="NCBI Taxonomy" id="79923"/>
    <lineage>
        <taxon>Eukaryota</taxon>
        <taxon>Metazoa</taxon>
        <taxon>Spiralia</taxon>
        <taxon>Lophotrochozoa</taxon>
        <taxon>Platyhelminthes</taxon>
        <taxon>Trematoda</taxon>
        <taxon>Digenea</taxon>
        <taxon>Opisthorchiida</taxon>
        <taxon>Opisthorchiata</taxon>
        <taxon>Opisthorchiidae</taxon>
        <taxon>Clonorchis</taxon>
    </lineage>
</organism>
<feature type="domain" description="C2H2-type" evidence="2">
    <location>
        <begin position="247"/>
        <end position="268"/>
    </location>
</feature>
<dbReference type="AlphaFoldDB" id="G7YHT1"/>
<evidence type="ECO:0000313" key="3">
    <source>
        <dbReference type="EMBL" id="GAA52514.1"/>
    </source>
</evidence>
<protein>
    <recommendedName>
        <fullName evidence="2">C2H2-type domain-containing protein</fullName>
    </recommendedName>
</protein>
<evidence type="ECO:0000313" key="4">
    <source>
        <dbReference type="Proteomes" id="UP000008909"/>
    </source>
</evidence>
<dbReference type="SMART" id="SM00355">
    <property type="entry name" value="ZnF_C2H2"/>
    <property type="match status" value="3"/>
</dbReference>
<dbReference type="PROSITE" id="PS00028">
    <property type="entry name" value="ZINC_FINGER_C2H2_1"/>
    <property type="match status" value="1"/>
</dbReference>
<gene>
    <name evidence="3" type="ORF">CLF_108224</name>
</gene>
<reference key="2">
    <citation type="submission" date="2011-10" db="EMBL/GenBank/DDBJ databases">
        <title>The genome and transcriptome sequence of Clonorchis sinensis provide insights into the carcinogenic liver fluke.</title>
        <authorList>
            <person name="Wang X."/>
            <person name="Huang Y."/>
            <person name="Chen W."/>
            <person name="Liu H."/>
            <person name="Guo L."/>
            <person name="Chen Y."/>
            <person name="Luo F."/>
            <person name="Zhou W."/>
            <person name="Sun J."/>
            <person name="Mao Q."/>
            <person name="Liang P."/>
            <person name="Zhou C."/>
            <person name="Tian Y."/>
            <person name="Men J."/>
            <person name="Lv X."/>
            <person name="Huang L."/>
            <person name="Zhou J."/>
            <person name="Hu Y."/>
            <person name="Li R."/>
            <person name="Zhang F."/>
            <person name="Lei H."/>
            <person name="Li X."/>
            <person name="Hu X."/>
            <person name="Liang C."/>
            <person name="Xu J."/>
            <person name="Wu Z."/>
            <person name="Yu X."/>
        </authorList>
    </citation>
    <scope>NUCLEOTIDE SEQUENCE</scope>
    <source>
        <strain>Henan</strain>
    </source>
</reference>
<evidence type="ECO:0000259" key="2">
    <source>
        <dbReference type="PROSITE" id="PS00028"/>
    </source>
</evidence>
<feature type="compositionally biased region" description="Polar residues" evidence="1">
    <location>
        <begin position="379"/>
        <end position="390"/>
    </location>
</feature>
<dbReference type="InterPro" id="IPR013087">
    <property type="entry name" value="Znf_C2H2_type"/>
</dbReference>
<keyword evidence="4" id="KW-1185">Reference proteome</keyword>
<reference evidence="3" key="1">
    <citation type="journal article" date="2011" name="Genome Biol.">
        <title>The draft genome of the carcinogenic human liver fluke Clonorchis sinensis.</title>
        <authorList>
            <person name="Wang X."/>
            <person name="Chen W."/>
            <person name="Huang Y."/>
            <person name="Sun J."/>
            <person name="Men J."/>
            <person name="Liu H."/>
            <person name="Luo F."/>
            <person name="Guo L."/>
            <person name="Lv X."/>
            <person name="Deng C."/>
            <person name="Zhou C."/>
            <person name="Fan Y."/>
            <person name="Li X."/>
            <person name="Huang L."/>
            <person name="Hu Y."/>
            <person name="Liang C."/>
            <person name="Hu X."/>
            <person name="Xu J."/>
            <person name="Yu X."/>
        </authorList>
    </citation>
    <scope>NUCLEOTIDE SEQUENCE [LARGE SCALE GENOMIC DNA]</scope>
    <source>
        <strain evidence="3">Henan</strain>
    </source>
</reference>
<accession>G7YHT1</accession>
<dbReference type="Proteomes" id="UP000008909">
    <property type="component" value="Unassembled WGS sequence"/>
</dbReference>